<gene>
    <name evidence="3" type="ORF">PR048_014843</name>
</gene>
<evidence type="ECO:0000313" key="4">
    <source>
        <dbReference type="Proteomes" id="UP001159363"/>
    </source>
</evidence>
<feature type="domain" description="DUF5641" evidence="2">
    <location>
        <begin position="381"/>
        <end position="470"/>
    </location>
</feature>
<evidence type="ECO:0000256" key="1">
    <source>
        <dbReference type="SAM" id="SignalP"/>
    </source>
</evidence>
<dbReference type="Pfam" id="PF18701">
    <property type="entry name" value="DUF5641"/>
    <property type="match status" value="1"/>
</dbReference>
<feature type="chain" id="PRO_5047284442" description="DUF5641 domain-containing protein" evidence="1">
    <location>
        <begin position="22"/>
        <end position="549"/>
    </location>
</feature>
<keyword evidence="4" id="KW-1185">Reference proteome</keyword>
<dbReference type="InterPro" id="IPR040676">
    <property type="entry name" value="DUF5641"/>
</dbReference>
<accession>A0ABQ9HFA2</accession>
<sequence length="549" mass="61773">MLGCSVFLYVLYVYILNPSSPDTVLQMLIVTMKGKTGEQQIRILIDTGSQRSYIIKELVVEMGYQHCLFSGRESIRVHQARFRVTLGNICSNYVCNFDILDQDIIGSSMPTTNRIECQKIQKETGIKIKDDGSPVQVLVGTDVAGKLLTEEKIVVEYGLVAVNTYLGWTLMGTDNDNVNIVLFTDVIRNHGDMLQDTKCTLNAADLASRVACFCVWVNEVNVEKNPGVLMNLTSTLARIIAGTTGISHSTLKYCAFWVGCSSSCTFANTLRTRSQHCRRRFGQLIQKESFDVVEDEHITPLIHFEDGHEILRIKTNISERKDVLEFRNPAILPADHPVVMRLVYGLHVQVNHKFWILRGRQTVRSIIRKCTVCRRFKEHIRYLKKLCGDLRKRFCSEYLRQLVSTHRSKGGRSIMAGEVVLVGSDQGNLLDWPLAVVEELVPGRDGVTRAVRLRTASGVVTRPVQRVYPLERICRKMTTGNETAGISMNTRRQDQIESLEQQQEAGRKSVMLPATSTSVEAHVTKAARCTLSDQKCSDTPLSLRPPLPL</sequence>
<dbReference type="InterPro" id="IPR001969">
    <property type="entry name" value="Aspartic_peptidase_AS"/>
</dbReference>
<protein>
    <recommendedName>
        <fullName evidence="2">DUF5641 domain-containing protein</fullName>
    </recommendedName>
</protein>
<dbReference type="EMBL" id="JARBHB010000005">
    <property type="protein sequence ID" value="KAJ8883004.1"/>
    <property type="molecule type" value="Genomic_DNA"/>
</dbReference>
<reference evidence="3 4" key="1">
    <citation type="submission" date="2023-02" db="EMBL/GenBank/DDBJ databases">
        <title>LHISI_Scaffold_Assembly.</title>
        <authorList>
            <person name="Stuart O.P."/>
            <person name="Cleave R."/>
            <person name="Magrath M.J.L."/>
            <person name="Mikheyev A.S."/>
        </authorList>
    </citation>
    <scope>NUCLEOTIDE SEQUENCE [LARGE SCALE GENOMIC DNA]</scope>
    <source>
        <strain evidence="3">Daus_M_001</strain>
        <tissue evidence="3">Leg muscle</tissue>
    </source>
</reference>
<organism evidence="3 4">
    <name type="scientific">Dryococelus australis</name>
    <dbReference type="NCBI Taxonomy" id="614101"/>
    <lineage>
        <taxon>Eukaryota</taxon>
        <taxon>Metazoa</taxon>
        <taxon>Ecdysozoa</taxon>
        <taxon>Arthropoda</taxon>
        <taxon>Hexapoda</taxon>
        <taxon>Insecta</taxon>
        <taxon>Pterygota</taxon>
        <taxon>Neoptera</taxon>
        <taxon>Polyneoptera</taxon>
        <taxon>Phasmatodea</taxon>
        <taxon>Verophasmatodea</taxon>
        <taxon>Anareolatae</taxon>
        <taxon>Phasmatidae</taxon>
        <taxon>Eurycanthinae</taxon>
        <taxon>Dryococelus</taxon>
    </lineage>
</organism>
<keyword evidence="1" id="KW-0732">Signal</keyword>
<evidence type="ECO:0000259" key="2">
    <source>
        <dbReference type="Pfam" id="PF18701"/>
    </source>
</evidence>
<proteinExistence type="predicted"/>
<evidence type="ECO:0000313" key="3">
    <source>
        <dbReference type="EMBL" id="KAJ8883004.1"/>
    </source>
</evidence>
<dbReference type="PANTHER" id="PTHR47331">
    <property type="entry name" value="PHD-TYPE DOMAIN-CONTAINING PROTEIN"/>
    <property type="match status" value="1"/>
</dbReference>
<comment type="caution">
    <text evidence="3">The sequence shown here is derived from an EMBL/GenBank/DDBJ whole genome shotgun (WGS) entry which is preliminary data.</text>
</comment>
<dbReference type="PROSITE" id="PS00141">
    <property type="entry name" value="ASP_PROTEASE"/>
    <property type="match status" value="1"/>
</dbReference>
<dbReference type="Proteomes" id="UP001159363">
    <property type="component" value="Chromosome 4"/>
</dbReference>
<name>A0ABQ9HFA2_9NEOP</name>
<feature type="signal peptide" evidence="1">
    <location>
        <begin position="1"/>
        <end position="21"/>
    </location>
</feature>